<dbReference type="InParanoid" id="J0WKV4"/>
<reference evidence="2" key="1">
    <citation type="journal article" date="2012" name="Science">
        <title>The Paleozoic origin of enzymatic lignin decomposition reconstructed from 31 fungal genomes.</title>
        <authorList>
            <person name="Floudas D."/>
            <person name="Binder M."/>
            <person name="Riley R."/>
            <person name="Barry K."/>
            <person name="Blanchette R.A."/>
            <person name="Henrissat B."/>
            <person name="Martinez A.T."/>
            <person name="Otillar R."/>
            <person name="Spatafora J.W."/>
            <person name="Yadav J.S."/>
            <person name="Aerts A."/>
            <person name="Benoit I."/>
            <person name="Boyd A."/>
            <person name="Carlson A."/>
            <person name="Copeland A."/>
            <person name="Coutinho P.M."/>
            <person name="de Vries R.P."/>
            <person name="Ferreira P."/>
            <person name="Findley K."/>
            <person name="Foster B."/>
            <person name="Gaskell J."/>
            <person name="Glotzer D."/>
            <person name="Gorecki P."/>
            <person name="Heitman J."/>
            <person name="Hesse C."/>
            <person name="Hori C."/>
            <person name="Igarashi K."/>
            <person name="Jurgens J.A."/>
            <person name="Kallen N."/>
            <person name="Kersten P."/>
            <person name="Kohler A."/>
            <person name="Kuees U."/>
            <person name="Kumar T.K.A."/>
            <person name="Kuo A."/>
            <person name="LaButti K."/>
            <person name="Larrondo L.F."/>
            <person name="Lindquist E."/>
            <person name="Ling A."/>
            <person name="Lombard V."/>
            <person name="Lucas S."/>
            <person name="Lundell T."/>
            <person name="Martin R."/>
            <person name="McLaughlin D.J."/>
            <person name="Morgenstern I."/>
            <person name="Morin E."/>
            <person name="Murat C."/>
            <person name="Nagy L.G."/>
            <person name="Nolan M."/>
            <person name="Ohm R.A."/>
            <person name="Patyshakuliyeva A."/>
            <person name="Rokas A."/>
            <person name="Ruiz-Duenas F.J."/>
            <person name="Sabat G."/>
            <person name="Salamov A."/>
            <person name="Samejima M."/>
            <person name="Schmutz J."/>
            <person name="Slot J.C."/>
            <person name="St John F."/>
            <person name="Stenlid J."/>
            <person name="Sun H."/>
            <person name="Sun S."/>
            <person name="Syed K."/>
            <person name="Tsang A."/>
            <person name="Wiebenga A."/>
            <person name="Young D."/>
            <person name="Pisabarro A."/>
            <person name="Eastwood D.C."/>
            <person name="Martin F."/>
            <person name="Cullen D."/>
            <person name="Grigoriev I.V."/>
            <person name="Hibbett D.S."/>
        </authorList>
    </citation>
    <scope>NUCLEOTIDE SEQUENCE [LARGE SCALE GENOMIC DNA]</scope>
    <source>
        <strain evidence="2">TFB10046</strain>
    </source>
</reference>
<evidence type="ECO:0000313" key="2">
    <source>
        <dbReference type="Proteomes" id="UP000006514"/>
    </source>
</evidence>
<dbReference type="EMBL" id="JH689004">
    <property type="protein sequence ID" value="EJD32405.1"/>
    <property type="molecule type" value="Genomic_DNA"/>
</dbReference>
<name>J0WKV4_AURST</name>
<dbReference type="AlphaFoldDB" id="J0WKV4"/>
<organism evidence="1 2">
    <name type="scientific">Auricularia subglabra (strain TFB-10046 / SS5)</name>
    <name type="common">White-rot fungus</name>
    <name type="synonym">Auricularia delicata (strain TFB10046)</name>
    <dbReference type="NCBI Taxonomy" id="717982"/>
    <lineage>
        <taxon>Eukaryota</taxon>
        <taxon>Fungi</taxon>
        <taxon>Dikarya</taxon>
        <taxon>Basidiomycota</taxon>
        <taxon>Agaricomycotina</taxon>
        <taxon>Agaricomycetes</taxon>
        <taxon>Auriculariales</taxon>
        <taxon>Auriculariaceae</taxon>
        <taxon>Auricularia</taxon>
    </lineage>
</organism>
<proteinExistence type="predicted"/>
<gene>
    <name evidence="1" type="ORF">AURDEDRAFT_178525</name>
</gene>
<feature type="non-terminal residue" evidence="1">
    <location>
        <position position="1"/>
    </location>
</feature>
<protein>
    <recommendedName>
        <fullName evidence="3">F-box domain-containing protein</fullName>
    </recommendedName>
</protein>
<accession>J0WKV4</accession>
<dbReference type="KEGG" id="adl:AURDEDRAFT_178525"/>
<sequence length="268" mass="29386">ATLAALLSATPGQPLRPPAFLNLTSLTLVAASSTTLSRPDASFLFLFLSNAPRLTALRVSYAQTGLTHFAASSQPTSLPFRLRTYVVEPLFDGFEQPLLCSRGTLRSLSVRFFPDVYERQRALVSALHHSGGTLRELSIMRFVPLSAALEVLPQSAVHMVAACPRLERLALDTRGTADADVLRALFLAVGAPLHGLSMILRPRVWHSTEREFIGTMLRLLRIRSLSSLRRLAISTPDYILADRAAFAPLEAYCTIRKIKFSLSLVGDS</sequence>
<dbReference type="OrthoDB" id="10661549at2759"/>
<evidence type="ECO:0000313" key="1">
    <source>
        <dbReference type="EMBL" id="EJD32405.1"/>
    </source>
</evidence>
<keyword evidence="2" id="KW-1185">Reference proteome</keyword>
<dbReference type="Proteomes" id="UP000006514">
    <property type="component" value="Unassembled WGS sequence"/>
</dbReference>
<evidence type="ECO:0008006" key="3">
    <source>
        <dbReference type="Google" id="ProtNLM"/>
    </source>
</evidence>